<evidence type="ECO:0000256" key="3">
    <source>
        <dbReference type="ARBA" id="ARBA00020628"/>
    </source>
</evidence>
<keyword evidence="6 9" id="KW-0804">Transcription</keyword>
<dbReference type="eggNOG" id="ENOG502R1HB">
    <property type="taxonomic scope" value="Eukaryota"/>
</dbReference>
<evidence type="ECO:0000256" key="4">
    <source>
        <dbReference type="ARBA" id="ARBA00023015"/>
    </source>
</evidence>
<accession>G8BVJ9</accession>
<comment type="function">
    <text evidence="9">Component of the Mediator complex, a coactivator involved in the regulated transcription of nearly all RNA polymerase II-dependent genes. Mediator functions as a bridge to convey information from gene-specific regulatory proteins to the basal RNA polymerase II transcription machinery. Mediator is recruited to promoters by direct interactions with regulatory proteins and serves as a scaffold for the assembly of a functional preinitiation complex with RNA polymerase II and the general transcription factors.</text>
</comment>
<evidence type="ECO:0000256" key="7">
    <source>
        <dbReference type="ARBA" id="ARBA00023242"/>
    </source>
</evidence>
<dbReference type="Pfam" id="PF08689">
    <property type="entry name" value="Med5"/>
    <property type="match status" value="1"/>
</dbReference>
<dbReference type="PANTHER" id="PTHR35784:SF1">
    <property type="entry name" value="MEDIATOR OF RNA POLYMERASE II TRANSCRIPTION SUBUNIT 5"/>
    <property type="match status" value="1"/>
</dbReference>
<dbReference type="KEGG" id="tpf:TPHA_0G00910"/>
<dbReference type="OrthoDB" id="5322661at2759"/>
<evidence type="ECO:0000256" key="6">
    <source>
        <dbReference type="ARBA" id="ARBA00023163"/>
    </source>
</evidence>
<dbReference type="InterPro" id="IPR014801">
    <property type="entry name" value="Mediator_Med5_fun"/>
</dbReference>
<name>G8BVJ9_TETPH</name>
<evidence type="ECO:0000313" key="10">
    <source>
        <dbReference type="EMBL" id="CCE63927.1"/>
    </source>
</evidence>
<evidence type="ECO:0000256" key="5">
    <source>
        <dbReference type="ARBA" id="ARBA00023159"/>
    </source>
</evidence>
<dbReference type="GO" id="GO:0032968">
    <property type="term" value="P:positive regulation of transcription elongation by RNA polymerase II"/>
    <property type="evidence" value="ECO:0007669"/>
    <property type="project" value="EnsemblFungi"/>
</dbReference>
<sequence length="1086" mass="124196">MQSDSLYKLAINCAERHISAVDFVNLYKEFYNEQYGSQIENEENPEKSSTKALETAEVITTNIVKLLNGGNHLVLVDYVVQILFVNYNPELVKSTMSKIYSVNDEKMLVHFYSKSSSFFAKLSDSLIIERLVKDLKNCIIPNILSMEVNIMTNALVVSVAKFLQVILRFLSSPIVIDSAIDRNNISSFLKKLSQSNKLLHKKVSQTMDCKIIFKDTKPVFQNPATTPYSTSPSITSPHFMQSPINYSKQSLLMENNVNKYKDSKLLRYYKNLWLNNKIHKWKIMSPDCLTNYASICTELFVDGPSSSTLTDEVLIDLIETSFISFAQFVSNKQYHQSNAYLTLLERKWVIYISKQLPLLIIENSSGNKNIIDIAMNKIDDKVTKAIKSYYLDKNDQKNRNEDLFDDSPSSTLDIRHEFIKSLIALKFQDSNAVNKYLSEDQSLDVDSLPVNDNLTITNAQEQLETIVNIYDFIINSLDVVSPDAFGDGINDSNNPLRQLLLNFDTIAPTKQRELSNSICEIINESVETMNFMRLATLSSLLSMNYCHSLTSLLSYVEPGTLLKPLVTFIDIKWDSFTKNVDMNSNESENAISRMAFNWVSLFIVTIGKMYHLNIEDYISLTPENKRSHAYSIQLLSEIVNINDDFTFESDLGKSVSKQNADLEVQKWFQALFVNGALSDNMTQNIDPKEIINLIPFMFKQVILGVESEIIDDISKVIDGFAFFLHPALIVGMIKIVFWLGNYLETLKENSVPEVILENVLKLLNCIISPDSLNVDSMLFHTVLLRLNSVKLIKSSRNFKVQSQSNYGIYSSESQSPPVVESLILKLTYVLNISPFYDIDSKITSTESQYSQKQPAFGKFLLTNEQPLNKIISNQINSFWSLHSSTYYNIDYLNILIELVSPKKFLEDVLHTLGNKLTNYGAPGSRKKDMNDGWEQVYDYVFYFMVLYDISSRREASEMINWLENNGKENVTEIEQKVETVPDTVMKFQTSQDDDFDVLFGENEQSVQSQDDMNGVEQDIGNTLPVDYTVMESKVPVLKHHKFGRVLKDKKLAYDEALKRKEITPEQHEVACHYYNKYLSVVKSSIF</sequence>
<dbReference type="PANTHER" id="PTHR35784">
    <property type="entry name" value="MEDIATOR OF RNA POLYMERASE II TRANSCRIPTION SUBUNIT 5"/>
    <property type="match status" value="1"/>
</dbReference>
<dbReference type="HOGENOM" id="CLU_281615_0_0_1"/>
<keyword evidence="4 9" id="KW-0805">Transcription regulation</keyword>
<comment type="subcellular location">
    <subcellularLocation>
        <location evidence="1 9">Nucleus</location>
    </subcellularLocation>
</comment>
<dbReference type="GO" id="GO:0016592">
    <property type="term" value="C:mediator complex"/>
    <property type="evidence" value="ECO:0007669"/>
    <property type="project" value="EnsemblFungi"/>
</dbReference>
<evidence type="ECO:0000256" key="9">
    <source>
        <dbReference type="RuleBase" id="RU364142"/>
    </source>
</evidence>
<gene>
    <name evidence="10" type="primary">TPHA0G00910</name>
    <name evidence="9" type="synonym">MED5</name>
    <name evidence="10" type="ordered locus">TPHA_0G00910</name>
</gene>
<evidence type="ECO:0000256" key="2">
    <source>
        <dbReference type="ARBA" id="ARBA00008782"/>
    </source>
</evidence>
<dbReference type="STRING" id="1071381.G8BVJ9"/>
<keyword evidence="7 9" id="KW-0539">Nucleus</keyword>
<dbReference type="EMBL" id="HE612862">
    <property type="protein sequence ID" value="CCE63927.1"/>
    <property type="molecule type" value="Genomic_DNA"/>
</dbReference>
<dbReference type="GeneID" id="11535791"/>
<organism evidence="10 11">
    <name type="scientific">Tetrapisispora phaffii (strain ATCC 24235 / CBS 4417 / NBRC 1672 / NRRL Y-8282 / UCD 70-5)</name>
    <name type="common">Yeast</name>
    <name type="synonym">Fabospora phaffii</name>
    <dbReference type="NCBI Taxonomy" id="1071381"/>
    <lineage>
        <taxon>Eukaryota</taxon>
        <taxon>Fungi</taxon>
        <taxon>Dikarya</taxon>
        <taxon>Ascomycota</taxon>
        <taxon>Saccharomycotina</taxon>
        <taxon>Saccharomycetes</taxon>
        <taxon>Saccharomycetales</taxon>
        <taxon>Saccharomycetaceae</taxon>
        <taxon>Tetrapisispora</taxon>
    </lineage>
</organism>
<comment type="similarity">
    <text evidence="2 9">Belongs to the Mediator complex subunit 5 family.</text>
</comment>
<dbReference type="GO" id="GO:0060261">
    <property type="term" value="P:positive regulation of transcription initiation by RNA polymerase II"/>
    <property type="evidence" value="ECO:0007669"/>
    <property type="project" value="EnsemblFungi"/>
</dbReference>
<proteinExistence type="inferred from homology"/>
<dbReference type="OMA" id="FTCFAQF"/>
<evidence type="ECO:0000256" key="1">
    <source>
        <dbReference type="ARBA" id="ARBA00004123"/>
    </source>
</evidence>
<dbReference type="Proteomes" id="UP000005666">
    <property type="component" value="Chromosome 7"/>
</dbReference>
<dbReference type="GO" id="GO:0003712">
    <property type="term" value="F:transcription coregulator activity"/>
    <property type="evidence" value="ECO:0007669"/>
    <property type="project" value="InterPro"/>
</dbReference>
<dbReference type="AlphaFoldDB" id="G8BVJ9"/>
<dbReference type="RefSeq" id="XP_003686361.1">
    <property type="nucleotide sequence ID" value="XM_003686313.1"/>
</dbReference>
<reference evidence="10 11" key="1">
    <citation type="journal article" date="2011" name="Proc. Natl. Acad. Sci. U.S.A.">
        <title>Evolutionary erosion of yeast sex chromosomes by mating-type switching accidents.</title>
        <authorList>
            <person name="Gordon J.L."/>
            <person name="Armisen D."/>
            <person name="Proux-Wera E."/>
            <person name="Oheigeartaigh S.S."/>
            <person name="Byrne K.P."/>
            <person name="Wolfe K.H."/>
        </authorList>
    </citation>
    <scope>NUCLEOTIDE SEQUENCE [LARGE SCALE GENOMIC DNA]</scope>
    <source>
        <strain evidence="11">ATCC 24235 / CBS 4417 / NBRC 1672 / NRRL Y-8282 / UCD 70-5</strain>
    </source>
</reference>
<evidence type="ECO:0000313" key="11">
    <source>
        <dbReference type="Proteomes" id="UP000005666"/>
    </source>
</evidence>
<dbReference type="GO" id="GO:0070847">
    <property type="term" value="C:core mediator complex"/>
    <property type="evidence" value="ECO:0007669"/>
    <property type="project" value="EnsemblFungi"/>
</dbReference>
<dbReference type="GO" id="GO:0051123">
    <property type="term" value="P:RNA polymerase II preinitiation complex assembly"/>
    <property type="evidence" value="ECO:0007669"/>
    <property type="project" value="EnsemblFungi"/>
</dbReference>
<comment type="subunit">
    <text evidence="9">Component of the Mediator complex.</text>
</comment>
<keyword evidence="11" id="KW-1185">Reference proteome</keyword>
<keyword evidence="5 9" id="KW-0010">Activator</keyword>
<evidence type="ECO:0000256" key="8">
    <source>
        <dbReference type="ARBA" id="ARBA00031256"/>
    </source>
</evidence>
<protein>
    <recommendedName>
        <fullName evidence="3 9">Mediator of RNA polymerase II transcription subunit 5</fullName>
    </recommendedName>
    <alternativeName>
        <fullName evidence="8 9">Mediator complex subunit 5</fullName>
    </alternativeName>
</protein>